<organism evidence="3 4">
    <name type="scientific">Trichormus variabilis NIES-23</name>
    <dbReference type="NCBI Taxonomy" id="1973479"/>
    <lineage>
        <taxon>Bacteria</taxon>
        <taxon>Bacillati</taxon>
        <taxon>Cyanobacteriota</taxon>
        <taxon>Cyanophyceae</taxon>
        <taxon>Nostocales</taxon>
        <taxon>Nostocaceae</taxon>
        <taxon>Trichormus</taxon>
    </lineage>
</organism>
<dbReference type="SUPFAM" id="SSF52540">
    <property type="entry name" value="P-loop containing nucleoside triphosphate hydrolases"/>
    <property type="match status" value="1"/>
</dbReference>
<dbReference type="EMBL" id="AP018216">
    <property type="protein sequence ID" value="BAY72206.1"/>
    <property type="molecule type" value="Genomic_DNA"/>
</dbReference>
<dbReference type="PROSITE" id="PS50837">
    <property type="entry name" value="NACHT"/>
    <property type="match status" value="1"/>
</dbReference>
<protein>
    <recommendedName>
        <fullName evidence="5">NACHT domain-containing protein</fullName>
    </recommendedName>
</protein>
<dbReference type="InterPro" id="IPR007111">
    <property type="entry name" value="NACHT_NTPase"/>
</dbReference>
<name>A0A1Z4KT69_ANAVA</name>
<dbReference type="InterPro" id="IPR027417">
    <property type="entry name" value="P-loop_NTPase"/>
</dbReference>
<dbReference type="InterPro" id="IPR001387">
    <property type="entry name" value="Cro/C1-type_HTH"/>
</dbReference>
<dbReference type="Pfam" id="PF22727">
    <property type="entry name" value="NCH2"/>
    <property type="match status" value="1"/>
</dbReference>
<dbReference type="PANTHER" id="PTHR46844">
    <property type="entry name" value="SLR5058 PROTEIN"/>
    <property type="match status" value="1"/>
</dbReference>
<feature type="domain" description="HTH cro/C1-type" evidence="2">
    <location>
        <begin position="44"/>
        <end position="97"/>
    </location>
</feature>
<dbReference type="PANTHER" id="PTHR46844:SF1">
    <property type="entry name" value="SLR5058 PROTEIN"/>
    <property type="match status" value="1"/>
</dbReference>
<accession>A0A1Z4KT69</accession>
<dbReference type="Gene3D" id="3.40.50.300">
    <property type="entry name" value="P-loop containing nucleotide triphosphate hydrolases"/>
    <property type="match status" value="1"/>
</dbReference>
<dbReference type="PROSITE" id="PS50943">
    <property type="entry name" value="HTH_CROC1"/>
    <property type="match status" value="1"/>
</dbReference>
<dbReference type="Pfam" id="PF05729">
    <property type="entry name" value="NACHT"/>
    <property type="match status" value="1"/>
</dbReference>
<gene>
    <name evidence="3" type="ORF">NIES23_50300</name>
</gene>
<proteinExistence type="predicted"/>
<evidence type="ECO:0000313" key="4">
    <source>
        <dbReference type="Proteomes" id="UP000217507"/>
    </source>
</evidence>
<sequence length="801" mass="92713">MFAIALVFLYKLVYKLYKLYNNGQIVVMAKRSLQASAEGIRKAKQAFKRKGWTQEYLAAEVGLETRQSIWKFFTGKPIDRHVFNDICFALELETAEIFQQSVENSLYLEGDEYSLIDIDLLVQKLRSIHHDKIQAQCSTLHLLDIARPILLNDIYIDVNISEEISSKRWLDIQDLQKLGSHNINSPIFTQRDQKSIGGLEALKKYSKMILLGKLGSGKTTFLQSVALSCTQGIFQPNYLPIFVNLKNFAEDAKDSRQLSLFKYILDHVMNFGITEGELRTVLSHGRALILLDGLNEIIGQNHEKNINKIHGFIQKFYKNQIVITCRTGTNYSNFHGFTEVEITDFDKIKITEFANKWFLRVANNSQEKSKFLAHKFVQRLELEKNHRLLELANRPALLILCCLAFQSAADFPFHHFEIYKQALDLLLVRYDDVRVIQYSRTFTNLSLLHKIKLLSHIAAISFHQGDYFLTETKLQQVITEYLLHQSNTITDTDALELESTAIIKTIELQHGLLVERAKGVYSFSHLIFQEYFIAREIVANANNQMLQELVSHLSDQRWHEVFLLVVWMLQPVDNLLKLIKEKIDNIAIGNRRLYHFIQWVEHKSAQVSYIYHPASVRAFYFSIALPPEHPLACNQDLAISLEHQFTGSLSIDLALDLALTNALAMSMTMTADIFFARLSTLNLALDLKHLLVNQVSLHNSLQNIKNQLPSSTQGREYLRDWWLSNGQAWTEELRDLMINERKIGIDWQFVQQDLQDLQKYWDANKLLIDCLKFARDISPTLRYELETSLFLAKQYQLNVIM</sequence>
<dbReference type="InterPro" id="IPR054501">
    <property type="entry name" value="NCH2"/>
</dbReference>
<reference evidence="3 4" key="1">
    <citation type="submission" date="2017-06" db="EMBL/GenBank/DDBJ databases">
        <title>Genome sequencing of cyanobaciteial culture collection at National Institute for Environmental Studies (NIES).</title>
        <authorList>
            <person name="Hirose Y."/>
            <person name="Shimura Y."/>
            <person name="Fujisawa T."/>
            <person name="Nakamura Y."/>
            <person name="Kawachi M."/>
        </authorList>
    </citation>
    <scope>NUCLEOTIDE SEQUENCE [LARGE SCALE GENOMIC DNA]</scope>
    <source>
        <strain evidence="3 4">NIES-23</strain>
    </source>
</reference>
<evidence type="ECO:0000313" key="3">
    <source>
        <dbReference type="EMBL" id="BAY72206.1"/>
    </source>
</evidence>
<feature type="domain" description="NACHT" evidence="1">
    <location>
        <begin position="206"/>
        <end position="328"/>
    </location>
</feature>
<evidence type="ECO:0008006" key="5">
    <source>
        <dbReference type="Google" id="ProtNLM"/>
    </source>
</evidence>
<evidence type="ECO:0000259" key="2">
    <source>
        <dbReference type="PROSITE" id="PS50943"/>
    </source>
</evidence>
<dbReference type="Proteomes" id="UP000217507">
    <property type="component" value="Chromosome"/>
</dbReference>
<evidence type="ECO:0000259" key="1">
    <source>
        <dbReference type="PROSITE" id="PS50837"/>
    </source>
</evidence>
<dbReference type="CDD" id="cd00093">
    <property type="entry name" value="HTH_XRE"/>
    <property type="match status" value="1"/>
</dbReference>
<dbReference type="AlphaFoldDB" id="A0A1Z4KT69"/>